<organism evidence="2 3">
    <name type="scientific">Vitrella brassicaformis (strain CCMP3155)</name>
    <dbReference type="NCBI Taxonomy" id="1169540"/>
    <lineage>
        <taxon>Eukaryota</taxon>
        <taxon>Sar</taxon>
        <taxon>Alveolata</taxon>
        <taxon>Colpodellida</taxon>
        <taxon>Vitrellaceae</taxon>
        <taxon>Vitrella</taxon>
    </lineage>
</organism>
<feature type="region of interest" description="Disordered" evidence="1">
    <location>
        <begin position="296"/>
        <end position="320"/>
    </location>
</feature>
<feature type="compositionally biased region" description="Pro residues" evidence="1">
    <location>
        <begin position="169"/>
        <end position="186"/>
    </location>
</feature>
<proteinExistence type="predicted"/>
<name>A0A0G4FT36_VITBC</name>
<feature type="region of interest" description="Disordered" evidence="1">
    <location>
        <begin position="332"/>
        <end position="443"/>
    </location>
</feature>
<sequence length="470" mass="47905">MPAHSVLKRRYRHRGSPKGPLKGGTDSSVNAVGDNSGIDEGEEPFLVYRVTIVDDFPPVSPLPPNDANATAPVMPPDNATPPYQPLPINGSAVEPGVPMAPPPYPAINQPPIYNGSYGGPMVPFNASGGGPSSNASGPPPMQPMGPPYFPPPMPGTPMGPPVPYAGGPPLSPNGPMSPPFPIPGTPWQPTQPVASGEPVPPPAAHPIQAYPETSPTTSENEMAQNKQATDFPPASYRPPTVMPSDFPPAFGPSGPPQAEALSPIPTAPTLNCGVEPELLNTTTSTTLLPTADLVVSTSPSPRPLIGEATTSTPPPRLPPPHVTTFTPPPYAAKMLGFRPTTTGTPEPLQGELTSSSTAEPLEGEATTTPTPVPVEGDETTSSTAAPMEGVASTSSTGEPIGGEETGGPMGMEASSTTPQAPPSSASPTSTAGPPATPPAYSEESMTLMPPVMVFGGQVAMPTGGILFVDR</sequence>
<dbReference type="STRING" id="1169540.A0A0G4FT36"/>
<evidence type="ECO:0000256" key="1">
    <source>
        <dbReference type="SAM" id="MobiDB-lite"/>
    </source>
</evidence>
<dbReference type="AlphaFoldDB" id="A0A0G4FT36"/>
<reference evidence="2 3" key="1">
    <citation type="submission" date="2014-11" db="EMBL/GenBank/DDBJ databases">
        <authorList>
            <person name="Zhu J."/>
            <person name="Qi W."/>
            <person name="Song R."/>
        </authorList>
    </citation>
    <scope>NUCLEOTIDE SEQUENCE [LARGE SCALE GENOMIC DNA]</scope>
</reference>
<dbReference type="Proteomes" id="UP000041254">
    <property type="component" value="Unassembled WGS sequence"/>
</dbReference>
<accession>A0A0G4FT36</accession>
<protein>
    <submittedName>
        <fullName evidence="2">Uncharacterized protein</fullName>
    </submittedName>
</protein>
<gene>
    <name evidence="2" type="ORF">Vbra_16049</name>
</gene>
<dbReference type="EMBL" id="CDMY01000490">
    <property type="protein sequence ID" value="CEM17522.1"/>
    <property type="molecule type" value="Genomic_DNA"/>
</dbReference>
<feature type="region of interest" description="Disordered" evidence="1">
    <location>
        <begin position="125"/>
        <end position="274"/>
    </location>
</feature>
<feature type="compositionally biased region" description="Low complexity" evidence="1">
    <location>
        <begin position="410"/>
        <end position="433"/>
    </location>
</feature>
<feature type="region of interest" description="Disordered" evidence="1">
    <location>
        <begin position="1"/>
        <end position="38"/>
    </location>
</feature>
<evidence type="ECO:0000313" key="3">
    <source>
        <dbReference type="Proteomes" id="UP000041254"/>
    </source>
</evidence>
<dbReference type="VEuPathDB" id="CryptoDB:Vbra_16049"/>
<dbReference type="OMA" id="CRAWISA"/>
<keyword evidence="3" id="KW-1185">Reference proteome</keyword>
<feature type="compositionally biased region" description="Pro residues" evidence="1">
    <location>
        <begin position="137"/>
        <end position="163"/>
    </location>
</feature>
<feature type="compositionally biased region" description="Gly residues" evidence="1">
    <location>
        <begin position="399"/>
        <end position="409"/>
    </location>
</feature>
<feature type="compositionally biased region" description="Pro residues" evidence="1">
    <location>
        <begin position="245"/>
        <end position="255"/>
    </location>
</feature>
<evidence type="ECO:0000313" key="2">
    <source>
        <dbReference type="EMBL" id="CEM17522.1"/>
    </source>
</evidence>
<feature type="compositionally biased region" description="Basic residues" evidence="1">
    <location>
        <begin position="1"/>
        <end position="16"/>
    </location>
</feature>
<feature type="compositionally biased region" description="Polar residues" evidence="1">
    <location>
        <begin position="211"/>
        <end position="228"/>
    </location>
</feature>
<dbReference type="InParanoid" id="A0A0G4FT36"/>